<reference evidence="2 3" key="1">
    <citation type="submission" date="2016-01" db="EMBL/GenBank/DDBJ databases">
        <title>Genome Sequences of Twelve Sporeforming Bacillus Species Isolated from Foods.</title>
        <authorList>
            <person name="Berendsen E.M."/>
            <person name="Wells-Bennik M.H."/>
            <person name="Krawcyk A.O."/>
            <person name="De Jong A."/>
            <person name="Holsappel S."/>
            <person name="Eijlander R.T."/>
            <person name="Kuipers O.P."/>
        </authorList>
    </citation>
    <scope>NUCLEOTIDE SEQUENCE [LARGE SCALE GENOMIC DNA]</scope>
    <source>
        <strain evidence="2 3">B4102</strain>
    </source>
</reference>
<keyword evidence="1" id="KW-0812">Transmembrane</keyword>
<accession>A0A150LHW4</accession>
<evidence type="ECO:0000313" key="3">
    <source>
        <dbReference type="Proteomes" id="UP000075666"/>
    </source>
</evidence>
<comment type="caution">
    <text evidence="2">The sequence shown here is derived from an EMBL/GenBank/DDBJ whole genome shotgun (WGS) entry which is preliminary data.</text>
</comment>
<keyword evidence="1" id="KW-0472">Membrane</keyword>
<protein>
    <submittedName>
        <fullName evidence="2">Uncharacterized protein</fullName>
    </submittedName>
</protein>
<dbReference type="EMBL" id="LQYN01000005">
    <property type="protein sequence ID" value="KYD11536.1"/>
    <property type="molecule type" value="Genomic_DNA"/>
</dbReference>
<evidence type="ECO:0000313" key="2">
    <source>
        <dbReference type="EMBL" id="KYD11536.1"/>
    </source>
</evidence>
<organism evidence="2 3">
    <name type="scientific">Heyndrickxia sporothermodurans</name>
    <dbReference type="NCBI Taxonomy" id="46224"/>
    <lineage>
        <taxon>Bacteria</taxon>
        <taxon>Bacillati</taxon>
        <taxon>Bacillota</taxon>
        <taxon>Bacilli</taxon>
        <taxon>Bacillales</taxon>
        <taxon>Bacillaceae</taxon>
        <taxon>Heyndrickxia</taxon>
    </lineage>
</organism>
<evidence type="ECO:0000256" key="1">
    <source>
        <dbReference type="SAM" id="Phobius"/>
    </source>
</evidence>
<dbReference type="PATRIC" id="fig|46224.3.peg.3462"/>
<name>A0A150LHW4_9BACI</name>
<sequence length="41" mass="4880">MKRMTRIQIFFTSISIAINLYQLFIEEALKSNTDQEETIKN</sequence>
<proteinExistence type="predicted"/>
<keyword evidence="1" id="KW-1133">Transmembrane helix</keyword>
<dbReference type="AlphaFoldDB" id="A0A150LHW4"/>
<keyword evidence="3" id="KW-1185">Reference proteome</keyword>
<dbReference type="Proteomes" id="UP000075666">
    <property type="component" value="Unassembled WGS sequence"/>
</dbReference>
<dbReference type="STRING" id="46224.B4102_0207"/>
<gene>
    <name evidence="2" type="ORF">B4102_0207</name>
</gene>
<feature type="transmembrane region" description="Helical" evidence="1">
    <location>
        <begin position="7"/>
        <end position="25"/>
    </location>
</feature>